<keyword evidence="1" id="KW-0472">Membrane</keyword>
<dbReference type="Pfam" id="PF25686">
    <property type="entry name" value="Betaherpes_U91"/>
    <property type="match status" value="1"/>
</dbReference>
<feature type="transmembrane region" description="Helical" evidence="1">
    <location>
        <begin position="78"/>
        <end position="101"/>
    </location>
</feature>
<keyword evidence="1" id="KW-0812">Transmembrane</keyword>
<evidence type="ECO:0000313" key="3">
    <source>
        <dbReference type="Proteomes" id="UP000009246"/>
    </source>
</evidence>
<organism evidence="2 3">
    <name type="scientific">Human herpesvirus 7 (strain JI)</name>
    <name type="common">HHV-7</name>
    <name type="synonym">Human T lymphotropic virus</name>
    <dbReference type="NCBI Taxonomy" id="57278"/>
    <lineage>
        <taxon>Viruses</taxon>
        <taxon>Duplodnaviria</taxon>
        <taxon>Heunggongvirae</taxon>
        <taxon>Peploviricota</taxon>
        <taxon>Herviviricetes</taxon>
        <taxon>Herpesvirales</taxon>
        <taxon>Orthoherpesviridae</taxon>
        <taxon>Betaherpesvirinae</taxon>
        <taxon>Roseolovirus</taxon>
        <taxon>Roseolovirus humanbeta7</taxon>
        <taxon>Human betaherpesvirus 7</taxon>
    </lineage>
</organism>
<dbReference type="InterPro" id="IPR058023">
    <property type="entry name" value="U91"/>
</dbReference>
<organismHost>
    <name type="scientific">Homo sapiens</name>
    <name type="common">Human</name>
    <dbReference type="NCBI Taxonomy" id="9606"/>
</organismHost>
<evidence type="ECO:0000256" key="1">
    <source>
        <dbReference type="SAM" id="Phobius"/>
    </source>
</evidence>
<evidence type="ECO:0000313" key="2">
    <source>
        <dbReference type="EMBL" id="AAC54750.1"/>
    </source>
</evidence>
<reference evidence="2 3" key="1">
    <citation type="journal article" date="1995" name="J. Virol.">
        <title>Identification and characterization of a cDNA derived from multiple splicing that encodes envelope glycoprotein gp105 of human herpesvirus 6.</title>
        <authorList>
            <person name="Pfeiffer B."/>
            <person name="Thomson B."/>
            <person name="Chandran B."/>
        </authorList>
    </citation>
    <scope>NUCLEOTIDE SEQUENCE [LARGE SCALE GENOMIC DNA]</scope>
    <source>
        <strain evidence="2 3">JI</strain>
    </source>
</reference>
<keyword evidence="1" id="KW-1133">Transmembrane helix</keyword>
<name>Q69516_HHV7J</name>
<proteinExistence type="predicted"/>
<protein>
    <submittedName>
        <fullName evidence="2">U91 protein</fullName>
    </submittedName>
</protein>
<gene>
    <name evidence="2" type="primary">U91</name>
</gene>
<accession>Q69516</accession>
<dbReference type="PIR" id="T41990">
    <property type="entry name" value="T41990"/>
</dbReference>
<sequence length="167" mass="18778">MVSDGCPTINIGEVAPLLSIVLSVCLATPTITNQSEILTPFQTQYKASLKILSSRVLKLCLKKMYTLEYEKRVSRPKLTYWIILAILFVFLIITGSVLIVIETLSIQRTTLNAQNDKTSTVVPELTSNSPGLFSYKMSLFKKKVCNSVNMNIFSCRSNNCDKFFCKF</sequence>
<dbReference type="Proteomes" id="UP000009246">
    <property type="component" value="Segment"/>
</dbReference>
<dbReference type="EMBL" id="U43400">
    <property type="protein sequence ID" value="AAC54750.1"/>
    <property type="molecule type" value="Genomic_DNA"/>
</dbReference>